<protein>
    <submittedName>
        <fullName evidence="8">POK18 protein</fullName>
    </submittedName>
</protein>
<evidence type="ECO:0000313" key="8">
    <source>
        <dbReference type="EMBL" id="NXS94331.1"/>
    </source>
</evidence>
<keyword evidence="9" id="KW-1185">Reference proteome</keyword>
<dbReference type="InterPro" id="IPR001584">
    <property type="entry name" value="Integrase_cat-core"/>
</dbReference>
<dbReference type="EMBL" id="VZTM01012181">
    <property type="protein sequence ID" value="NXS94331.1"/>
    <property type="molecule type" value="Genomic_DNA"/>
</dbReference>
<evidence type="ECO:0000259" key="7">
    <source>
        <dbReference type="PROSITE" id="PS50994"/>
    </source>
</evidence>
<dbReference type="InterPro" id="IPR012337">
    <property type="entry name" value="RNaseH-like_sf"/>
</dbReference>
<dbReference type="PROSITE" id="PS50994">
    <property type="entry name" value="INTEGRASE"/>
    <property type="match status" value="1"/>
</dbReference>
<keyword evidence="3" id="KW-0540">Nuclease</keyword>
<dbReference type="GO" id="GO:0035613">
    <property type="term" value="F:RNA stem-loop binding"/>
    <property type="evidence" value="ECO:0007669"/>
    <property type="project" value="TreeGrafter"/>
</dbReference>
<accession>A0A7L2YHY3</accession>
<keyword evidence="4" id="KW-0255">Endonuclease</keyword>
<name>A0A7L2YHY3_JACJC</name>
<dbReference type="GO" id="GO:0016787">
    <property type="term" value="F:hydrolase activity"/>
    <property type="evidence" value="ECO:0007669"/>
    <property type="project" value="UniProtKB-KW"/>
</dbReference>
<comment type="caution">
    <text evidence="8">The sequence shown here is derived from an EMBL/GenBank/DDBJ whole genome shotgun (WGS) entry which is preliminary data.</text>
</comment>
<feature type="non-terminal residue" evidence="8">
    <location>
        <position position="61"/>
    </location>
</feature>
<evidence type="ECO:0000256" key="3">
    <source>
        <dbReference type="ARBA" id="ARBA00022722"/>
    </source>
</evidence>
<dbReference type="OrthoDB" id="9359997at2759"/>
<evidence type="ECO:0000313" key="9">
    <source>
        <dbReference type="Proteomes" id="UP000550086"/>
    </source>
</evidence>
<gene>
    <name evidence="8" type="primary">Ervk18_0</name>
    <name evidence="8" type="ORF">JACJAC_R14441</name>
</gene>
<keyword evidence="1" id="KW-0808">Transferase</keyword>
<dbReference type="SUPFAM" id="SSF53098">
    <property type="entry name" value="Ribonuclease H-like"/>
    <property type="match status" value="1"/>
</dbReference>
<dbReference type="PANTHER" id="PTHR41694">
    <property type="entry name" value="ENDOGENOUS RETROVIRUS GROUP K MEMBER POL PROTEIN"/>
    <property type="match status" value="1"/>
</dbReference>
<evidence type="ECO:0000256" key="4">
    <source>
        <dbReference type="ARBA" id="ARBA00022759"/>
    </source>
</evidence>
<dbReference type="AlphaFoldDB" id="A0A7L2YHY3"/>
<keyword evidence="5" id="KW-0378">Hydrolase</keyword>
<sequence length="61" mass="6747">THHVSACFAVMGVPETIKKDNGPGYTSERRRKYFQQWGIKHLTGIPHSPTGQAIIDRANAA</sequence>
<evidence type="ECO:0000256" key="6">
    <source>
        <dbReference type="ARBA" id="ARBA00022918"/>
    </source>
</evidence>
<feature type="non-terminal residue" evidence="8">
    <location>
        <position position="1"/>
    </location>
</feature>
<dbReference type="PANTHER" id="PTHR41694:SF3">
    <property type="entry name" value="RNA-DIRECTED DNA POLYMERASE-RELATED"/>
    <property type="match status" value="1"/>
</dbReference>
<evidence type="ECO:0000256" key="5">
    <source>
        <dbReference type="ARBA" id="ARBA00022801"/>
    </source>
</evidence>
<keyword evidence="2" id="KW-0548">Nucleotidyltransferase</keyword>
<evidence type="ECO:0000256" key="2">
    <source>
        <dbReference type="ARBA" id="ARBA00022695"/>
    </source>
</evidence>
<dbReference type="GO" id="GO:0004519">
    <property type="term" value="F:endonuclease activity"/>
    <property type="evidence" value="ECO:0007669"/>
    <property type="project" value="UniProtKB-KW"/>
</dbReference>
<proteinExistence type="predicted"/>
<evidence type="ECO:0000256" key="1">
    <source>
        <dbReference type="ARBA" id="ARBA00022679"/>
    </source>
</evidence>
<dbReference type="InterPro" id="IPR036397">
    <property type="entry name" value="RNaseH_sf"/>
</dbReference>
<reference evidence="8 9" key="1">
    <citation type="submission" date="2019-09" db="EMBL/GenBank/DDBJ databases">
        <title>Bird 10,000 Genomes (B10K) Project - Family phase.</title>
        <authorList>
            <person name="Zhang G."/>
        </authorList>
    </citation>
    <scope>NUCLEOTIDE SEQUENCE [LARGE SCALE GENOMIC DNA]</scope>
    <source>
        <strain evidence="8">B10K-DU-002-59</strain>
        <tissue evidence="8">Muscle</tissue>
    </source>
</reference>
<dbReference type="Gene3D" id="3.30.420.10">
    <property type="entry name" value="Ribonuclease H-like superfamily/Ribonuclease H"/>
    <property type="match status" value="1"/>
</dbReference>
<dbReference type="GO" id="GO:0015074">
    <property type="term" value="P:DNA integration"/>
    <property type="evidence" value="ECO:0007669"/>
    <property type="project" value="InterPro"/>
</dbReference>
<keyword evidence="6" id="KW-0695">RNA-directed DNA polymerase</keyword>
<dbReference type="GO" id="GO:0003964">
    <property type="term" value="F:RNA-directed DNA polymerase activity"/>
    <property type="evidence" value="ECO:0007669"/>
    <property type="project" value="UniProtKB-KW"/>
</dbReference>
<organism evidence="8 9">
    <name type="scientific">Jacana jacana</name>
    <name type="common">Wattled jacana</name>
    <name type="synonym">Parra jacana</name>
    <dbReference type="NCBI Taxonomy" id="54508"/>
    <lineage>
        <taxon>Eukaryota</taxon>
        <taxon>Metazoa</taxon>
        <taxon>Chordata</taxon>
        <taxon>Craniata</taxon>
        <taxon>Vertebrata</taxon>
        <taxon>Euteleostomi</taxon>
        <taxon>Archelosauria</taxon>
        <taxon>Archosauria</taxon>
        <taxon>Dinosauria</taxon>
        <taxon>Saurischia</taxon>
        <taxon>Theropoda</taxon>
        <taxon>Coelurosauria</taxon>
        <taxon>Aves</taxon>
        <taxon>Neognathae</taxon>
        <taxon>Neoaves</taxon>
        <taxon>Charadriiformes</taxon>
        <taxon>Jacanidae</taxon>
        <taxon>Jacana</taxon>
    </lineage>
</organism>
<dbReference type="Proteomes" id="UP000550086">
    <property type="component" value="Unassembled WGS sequence"/>
</dbReference>
<feature type="domain" description="Integrase catalytic" evidence="7">
    <location>
        <begin position="1"/>
        <end position="61"/>
    </location>
</feature>